<dbReference type="SMART" id="SM00729">
    <property type="entry name" value="Elp3"/>
    <property type="match status" value="1"/>
</dbReference>
<dbReference type="Proteomes" id="UP000265882">
    <property type="component" value="Unassembled WGS sequence"/>
</dbReference>
<dbReference type="InterPro" id="IPR006638">
    <property type="entry name" value="Elp3/MiaA/NifB-like_rSAM"/>
</dbReference>
<dbReference type="InterPro" id="IPR045784">
    <property type="entry name" value="Radical_SAM_N2"/>
</dbReference>
<dbReference type="EMBL" id="QZKU01000128">
    <property type="protein sequence ID" value="RJP16148.1"/>
    <property type="molecule type" value="Genomic_DNA"/>
</dbReference>
<dbReference type="SFLD" id="SFLDS00029">
    <property type="entry name" value="Radical_SAM"/>
    <property type="match status" value="1"/>
</dbReference>
<feature type="domain" description="Radical SAM core" evidence="1">
    <location>
        <begin position="290"/>
        <end position="523"/>
    </location>
</feature>
<dbReference type="InterPro" id="IPR023862">
    <property type="entry name" value="CHP03960_rSAM"/>
</dbReference>
<sequence length="643" mass="73132">MSRYRYPAALHELRRFKSADNDDLHRNPPGNPNAFFYLLMLEQLEQFLPLVVKPGRYVGGELHGIRKEWNAARVRVALAFPEIYEIGMSHLGLKILYHIINSRPQYLAERAFCPWPDMERQMRRHNVPLYSLESFRPLNEFDLLGFSLQYEMTFTNVLTMLDLAAIPLLSSDRRREDPIVIAGGPCALNPEPTADFIDAFLIGEAEEGILHLLKAYEEARGSDGSRRDVLRRLSAVDGIYVPSLYEPEYRNGKFFTLHCREGAPEYIDRLWVKNLDEAPFPTASPVPLIEAVHDRYVVEIMRGCTRGCRFCHAGMTCRPVRERSVDTICALVEQGLANGGYDAVTLASLSSTDYSKIGELVNRLTHLLSGRRISISLPSLRLDSFSIEIAEKIQEVRKSGFTFAPEAATDRLRRAINKHYREDEMFRSLDSALLAGWDLFKLYFMLGLPTETDEDVEAIAALVLNIRNMGRKIRGKRFRTNVSLSAFIPKPHTPFQWENMVPEDLLRRKYSTITGRVPYRDVKISWREPSLCLLEALLSRGDRRAAAVVLGAWKAGARFDAWSSESSMKAWRQSISQAGLDFSSVITFPYGPADPLPWDHIRTGVTKEYLLEERARSRSPEFTADCRERCLGCGVCAHVDLSS</sequence>
<dbReference type="NCBIfam" id="TIGR03960">
    <property type="entry name" value="rSAM_fuse_unch"/>
    <property type="match status" value="1"/>
</dbReference>
<dbReference type="GO" id="GO:0003824">
    <property type="term" value="F:catalytic activity"/>
    <property type="evidence" value="ECO:0007669"/>
    <property type="project" value="InterPro"/>
</dbReference>
<dbReference type="PANTHER" id="PTHR42731">
    <property type="entry name" value="SLL1084 PROTEIN"/>
    <property type="match status" value="1"/>
</dbReference>
<dbReference type="AlphaFoldDB" id="A0A3A4N2F3"/>
<dbReference type="InterPro" id="IPR058240">
    <property type="entry name" value="rSAM_sf"/>
</dbReference>
<dbReference type="SUPFAM" id="SSF102114">
    <property type="entry name" value="Radical SAM enzymes"/>
    <property type="match status" value="1"/>
</dbReference>
<evidence type="ECO:0000313" key="3">
    <source>
        <dbReference type="Proteomes" id="UP000265882"/>
    </source>
</evidence>
<dbReference type="InterPro" id="IPR007197">
    <property type="entry name" value="rSAM"/>
</dbReference>
<dbReference type="PROSITE" id="PS51918">
    <property type="entry name" value="RADICAL_SAM"/>
    <property type="match status" value="1"/>
</dbReference>
<dbReference type="PANTHER" id="PTHR42731:SF1">
    <property type="entry name" value="RADICAL SAM DOMAIN PROTEIN"/>
    <property type="match status" value="1"/>
</dbReference>
<dbReference type="InterPro" id="IPR023404">
    <property type="entry name" value="rSAM_horseshoe"/>
</dbReference>
<name>A0A3A4N2F3_ABYX5</name>
<accession>A0A3A4N2F3</accession>
<organism evidence="2 3">
    <name type="scientific">Abyssobacteria bacterium (strain SURF_5)</name>
    <dbReference type="NCBI Taxonomy" id="2093360"/>
    <lineage>
        <taxon>Bacteria</taxon>
        <taxon>Pseudomonadati</taxon>
        <taxon>Candidatus Hydrogenedentota</taxon>
        <taxon>Candidatus Abyssobacteria</taxon>
    </lineage>
</organism>
<evidence type="ECO:0000259" key="1">
    <source>
        <dbReference type="PROSITE" id="PS51918"/>
    </source>
</evidence>
<dbReference type="Pfam" id="PF04055">
    <property type="entry name" value="Radical_SAM"/>
    <property type="match status" value="1"/>
</dbReference>
<reference evidence="2 3" key="1">
    <citation type="journal article" date="2017" name="ISME J.">
        <title>Energy and carbon metabolisms in a deep terrestrial subsurface fluid microbial community.</title>
        <authorList>
            <person name="Momper L."/>
            <person name="Jungbluth S.P."/>
            <person name="Lee M.D."/>
            <person name="Amend J.P."/>
        </authorList>
    </citation>
    <scope>NUCLEOTIDE SEQUENCE [LARGE SCALE GENOMIC DNA]</scope>
    <source>
        <strain evidence="2">SURF_5</strain>
    </source>
</reference>
<comment type="caution">
    <text evidence="2">The sequence shown here is derived from an EMBL/GenBank/DDBJ whole genome shotgun (WGS) entry which is preliminary data.</text>
</comment>
<proteinExistence type="predicted"/>
<dbReference type="Gene3D" id="3.80.30.20">
    <property type="entry name" value="tm_1862 like domain"/>
    <property type="match status" value="1"/>
</dbReference>
<gene>
    <name evidence="2" type="ORF">C4520_19255</name>
</gene>
<dbReference type="SFLD" id="SFLDG01082">
    <property type="entry name" value="B12-binding_domain_containing"/>
    <property type="match status" value="1"/>
</dbReference>
<dbReference type="CDD" id="cd01335">
    <property type="entry name" value="Radical_SAM"/>
    <property type="match status" value="1"/>
</dbReference>
<dbReference type="GO" id="GO:0051536">
    <property type="term" value="F:iron-sulfur cluster binding"/>
    <property type="evidence" value="ECO:0007669"/>
    <property type="project" value="InterPro"/>
</dbReference>
<dbReference type="Pfam" id="PF19864">
    <property type="entry name" value="Radical_SAM_N2"/>
    <property type="match status" value="1"/>
</dbReference>
<protein>
    <submittedName>
        <fullName evidence="2">TIGR03960 family B12-binding radical SAM protein</fullName>
    </submittedName>
</protein>
<evidence type="ECO:0000313" key="2">
    <source>
        <dbReference type="EMBL" id="RJP16148.1"/>
    </source>
</evidence>